<dbReference type="Proteomes" id="UP000790709">
    <property type="component" value="Unassembled WGS sequence"/>
</dbReference>
<proteinExistence type="predicted"/>
<accession>A0ACB8BQX9</accession>
<protein>
    <submittedName>
        <fullName evidence="1">Uncharacterized protein</fullName>
    </submittedName>
</protein>
<comment type="caution">
    <text evidence="1">The sequence shown here is derived from an EMBL/GenBank/DDBJ whole genome shotgun (WGS) entry which is preliminary data.</text>
</comment>
<name>A0ACB8BQX9_9AGAM</name>
<evidence type="ECO:0000313" key="2">
    <source>
        <dbReference type="Proteomes" id="UP000790709"/>
    </source>
</evidence>
<gene>
    <name evidence="1" type="ORF">BV22DRAFT_1044714</name>
</gene>
<organism evidence="1 2">
    <name type="scientific">Leucogyrophana mollusca</name>
    <dbReference type="NCBI Taxonomy" id="85980"/>
    <lineage>
        <taxon>Eukaryota</taxon>
        <taxon>Fungi</taxon>
        <taxon>Dikarya</taxon>
        <taxon>Basidiomycota</taxon>
        <taxon>Agaricomycotina</taxon>
        <taxon>Agaricomycetes</taxon>
        <taxon>Agaricomycetidae</taxon>
        <taxon>Boletales</taxon>
        <taxon>Boletales incertae sedis</taxon>
        <taxon>Leucogyrophana</taxon>
    </lineage>
</organism>
<evidence type="ECO:0000313" key="1">
    <source>
        <dbReference type="EMBL" id="KAH7928341.1"/>
    </source>
</evidence>
<keyword evidence="2" id="KW-1185">Reference proteome</keyword>
<dbReference type="EMBL" id="MU266354">
    <property type="protein sequence ID" value="KAH7928341.1"/>
    <property type="molecule type" value="Genomic_DNA"/>
</dbReference>
<sequence length="338" mass="37281">MSYSPNESPAQLFAEGTWLQGAIVTGVCYGVVVVLFLMCCQSLWRRINSRDIGYKKNMFFLAYVIFIFALGTIYMAFNSQITQLGFINNREYPGGPADFESNTSSPPLNSAFVLSNWCADAMMIWRCIVVYRDSRFSPAVILFGGIMLLASVVSSPAQDATGWMSFSFLFPYLSVSLAINVIVSILTAGRLLYHRRRISRVLGPGHGALYTSFAAMIVESAAVYSVVSLLYLIPYAVNSPLANAFMQILGEAQIIAPLLIIYRVAEGKAWSQNHTTQALATTMDTSLRMRRMSHGAPAHPLPNGRSSNRLNVEVNFDASKSQESIKFDKGNRDDSSPV</sequence>
<reference evidence="1" key="1">
    <citation type="journal article" date="2021" name="New Phytol.">
        <title>Evolutionary innovations through gain and loss of genes in the ectomycorrhizal Boletales.</title>
        <authorList>
            <person name="Wu G."/>
            <person name="Miyauchi S."/>
            <person name="Morin E."/>
            <person name="Kuo A."/>
            <person name="Drula E."/>
            <person name="Varga T."/>
            <person name="Kohler A."/>
            <person name="Feng B."/>
            <person name="Cao Y."/>
            <person name="Lipzen A."/>
            <person name="Daum C."/>
            <person name="Hundley H."/>
            <person name="Pangilinan J."/>
            <person name="Johnson J."/>
            <person name="Barry K."/>
            <person name="LaButti K."/>
            <person name="Ng V."/>
            <person name="Ahrendt S."/>
            <person name="Min B."/>
            <person name="Choi I.G."/>
            <person name="Park H."/>
            <person name="Plett J.M."/>
            <person name="Magnuson J."/>
            <person name="Spatafora J.W."/>
            <person name="Nagy L.G."/>
            <person name="Henrissat B."/>
            <person name="Grigoriev I.V."/>
            <person name="Yang Z.L."/>
            <person name="Xu J."/>
            <person name="Martin F.M."/>
        </authorList>
    </citation>
    <scope>NUCLEOTIDE SEQUENCE</scope>
    <source>
        <strain evidence="1">KUC20120723A-06</strain>
    </source>
</reference>